<proteinExistence type="predicted"/>
<dbReference type="STRING" id="268505.A0A2A9PG91"/>
<feature type="compositionally biased region" description="Basic and acidic residues" evidence="1">
    <location>
        <begin position="292"/>
        <end position="301"/>
    </location>
</feature>
<feature type="region of interest" description="Disordered" evidence="1">
    <location>
        <begin position="197"/>
        <end position="247"/>
    </location>
</feature>
<feature type="region of interest" description="Disordered" evidence="1">
    <location>
        <begin position="273"/>
        <end position="416"/>
    </location>
</feature>
<sequence>MLAAAATPSSRSKLGNLAHSCSRQSILALPGITTIASRQCRTFRCRSSSPRANKYWYTETFSRGPTSWDRDDVIRDVTTLFRARFFAANADRDLGHRLRRASCKEDKLDALYGILQKYRSISRTSASSLSTKQPNDESFIDPITNRRIAKRSSAADAQANPDGPNSKDIRQAEPQYELGTAAEQASGSYEDLRDYKDPVTWKEPDGLPDPPAEDLTKNYDDLDKYGPVKWHEPDGLPEPSAEDKSKKYKDLNQYKAPFVADDALLSVYEKRQQTVTRQAKPVPGKAPVSPDDQGKDYKDLGDYGPTYWHEPDGLMEPSAEDLSKKYEDLDQYNARYGSATQSNSEATSKQAGDAGSSARSSKESCTTHAAHAAAASKKCRSPPEHVAAGLGVSGEMKSIGPNKQAKSKYQDAYNKPGAETSIRTGLVRDSTTEVGAGKHHQDFALSGRNASGEVTESAADIRRGVVRRAREQEERKELQRAKAEHEQTWDVAWMEAQEALSQARQPKGDGLTGNYARDFPEEFAASWSTTNSWSKSTLYPRKAGDGEPAHAASMGQDEAEPSSMDESFPSESLGTGSKLEPALHRRRGRRQARTPMSSYLEREHFEMDPYSKEPQGLETNYAEECGGRLGRPVVKFHEVKRERRRIDWASMNGAAGKQRIASFKILAYDADTRSVTLAEMTCRAYETRLPSSPATVLPRLSNPSKFLPHFAALQAQGYEMASGGGDVVVFQRLIEGESSADEARQVKDGPAVNPIDLTGRPVTGNFASPTGFVNYEARPPYWEAGRTAEAKTTKEGGRRGKRRLGRKLLVTTAWVAGLAYAASVLGEFFSTGGFDGLGPQGL</sequence>
<protein>
    <submittedName>
        <fullName evidence="2">Uncharacterized protein</fullName>
    </submittedName>
</protein>
<feature type="compositionally biased region" description="Basic and acidic residues" evidence="1">
    <location>
        <begin position="214"/>
        <end position="234"/>
    </location>
</feature>
<organism evidence="2 3">
    <name type="scientific">Ophiocordyceps unilateralis</name>
    <name type="common">Zombie-ant fungus</name>
    <name type="synonym">Torrubia unilateralis</name>
    <dbReference type="NCBI Taxonomy" id="268505"/>
    <lineage>
        <taxon>Eukaryota</taxon>
        <taxon>Fungi</taxon>
        <taxon>Dikarya</taxon>
        <taxon>Ascomycota</taxon>
        <taxon>Pezizomycotina</taxon>
        <taxon>Sordariomycetes</taxon>
        <taxon>Hypocreomycetidae</taxon>
        <taxon>Hypocreales</taxon>
        <taxon>Ophiocordycipitaceae</taxon>
        <taxon>Ophiocordyceps</taxon>
    </lineage>
</organism>
<evidence type="ECO:0000256" key="1">
    <source>
        <dbReference type="SAM" id="MobiDB-lite"/>
    </source>
</evidence>
<dbReference type="OrthoDB" id="3946750at2759"/>
<feature type="compositionally biased region" description="Polar residues" evidence="1">
    <location>
        <begin position="338"/>
        <end position="350"/>
    </location>
</feature>
<feature type="region of interest" description="Disordered" evidence="1">
    <location>
        <begin position="538"/>
        <end position="593"/>
    </location>
</feature>
<feature type="region of interest" description="Disordered" evidence="1">
    <location>
        <begin position="149"/>
        <end position="169"/>
    </location>
</feature>
<dbReference type="Proteomes" id="UP000037136">
    <property type="component" value="Unassembled WGS sequence"/>
</dbReference>
<keyword evidence="3" id="KW-1185">Reference proteome</keyword>
<accession>A0A2A9PG91</accession>
<name>A0A2A9PG91_OPHUN</name>
<reference evidence="2 3" key="1">
    <citation type="journal article" date="2015" name="BMC Genomics">
        <title>Gene expression during zombie ant biting behavior reflects the complexity underlying fungal parasitic behavioral manipulation.</title>
        <authorList>
            <person name="de Bekker C."/>
            <person name="Ohm R.A."/>
            <person name="Loreto R.G."/>
            <person name="Sebastian A."/>
            <person name="Albert I."/>
            <person name="Merrow M."/>
            <person name="Brachmann A."/>
            <person name="Hughes D.P."/>
        </authorList>
    </citation>
    <scope>NUCLEOTIDE SEQUENCE [LARGE SCALE GENOMIC DNA]</scope>
    <source>
        <strain evidence="2 3">SC16a</strain>
    </source>
</reference>
<dbReference type="EMBL" id="LAZP02000164">
    <property type="protein sequence ID" value="PFH59913.1"/>
    <property type="molecule type" value="Genomic_DNA"/>
</dbReference>
<gene>
    <name evidence="2" type="ORF">XA68_11712</name>
</gene>
<comment type="caution">
    <text evidence="2">The sequence shown here is derived from an EMBL/GenBank/DDBJ whole genome shotgun (WGS) entry which is preliminary data.</text>
</comment>
<evidence type="ECO:0000313" key="2">
    <source>
        <dbReference type="EMBL" id="PFH59913.1"/>
    </source>
</evidence>
<reference evidence="2 3" key="2">
    <citation type="journal article" date="2017" name="Sci. Rep.">
        <title>Ant-infecting Ophiocordyceps genomes reveal a high diversity of potential behavioral manipulation genes and a possible major role for enterotoxins.</title>
        <authorList>
            <person name="de Bekker C."/>
            <person name="Ohm R.A."/>
            <person name="Evans H.C."/>
            <person name="Brachmann A."/>
            <person name="Hughes D.P."/>
        </authorList>
    </citation>
    <scope>NUCLEOTIDE SEQUENCE [LARGE SCALE GENOMIC DNA]</scope>
    <source>
        <strain evidence="2 3">SC16a</strain>
    </source>
</reference>
<dbReference type="AlphaFoldDB" id="A0A2A9PG91"/>
<feature type="compositionally biased region" description="Low complexity" evidence="1">
    <location>
        <begin position="364"/>
        <end position="376"/>
    </location>
</feature>
<evidence type="ECO:0000313" key="3">
    <source>
        <dbReference type="Proteomes" id="UP000037136"/>
    </source>
</evidence>